<evidence type="ECO:0000256" key="2">
    <source>
        <dbReference type="ARBA" id="ARBA00022741"/>
    </source>
</evidence>
<dbReference type="InterPro" id="IPR047187">
    <property type="entry name" value="SF1_C_Upf1"/>
</dbReference>
<evidence type="ECO:0000259" key="9">
    <source>
        <dbReference type="Pfam" id="PF13087"/>
    </source>
</evidence>
<evidence type="ECO:0000259" key="10">
    <source>
        <dbReference type="Pfam" id="PF18741"/>
    </source>
</evidence>
<dbReference type="InterPro" id="IPR041677">
    <property type="entry name" value="DNA2/NAM7_AAA_11"/>
</dbReference>
<gene>
    <name evidence="11" type="ORF">ACFOLH_09560</name>
</gene>
<proteinExistence type="inferred from homology"/>
<dbReference type="InterPro" id="IPR011335">
    <property type="entry name" value="Restrct_endonuc-II-like"/>
</dbReference>
<evidence type="ECO:0000313" key="11">
    <source>
        <dbReference type="EMBL" id="MFC3688585.1"/>
    </source>
</evidence>
<evidence type="ECO:0000256" key="3">
    <source>
        <dbReference type="ARBA" id="ARBA00022801"/>
    </source>
</evidence>
<reference evidence="12" key="1">
    <citation type="journal article" date="2019" name="Int. J. Syst. Evol. Microbiol.">
        <title>The Global Catalogue of Microorganisms (GCM) 10K type strain sequencing project: providing services to taxonomists for standard genome sequencing and annotation.</title>
        <authorList>
            <consortium name="The Broad Institute Genomics Platform"/>
            <consortium name="The Broad Institute Genome Sequencing Center for Infectious Disease"/>
            <person name="Wu L."/>
            <person name="Ma J."/>
        </authorList>
    </citation>
    <scope>NUCLEOTIDE SEQUENCE [LARGE SCALE GENOMIC DNA]</scope>
    <source>
        <strain evidence="12">NCAIM B.02333</strain>
    </source>
</reference>
<keyword evidence="4" id="KW-0347">Helicase</keyword>
<dbReference type="InterPro" id="IPR049468">
    <property type="entry name" value="Restrct_endonuc-II-like_dom"/>
</dbReference>
<evidence type="ECO:0000313" key="12">
    <source>
        <dbReference type="Proteomes" id="UP001595685"/>
    </source>
</evidence>
<dbReference type="CDD" id="cd18808">
    <property type="entry name" value="SF1_C_Upf1"/>
    <property type="match status" value="1"/>
</dbReference>
<keyword evidence="6" id="KW-0175">Coiled coil</keyword>
<evidence type="ECO:0000256" key="7">
    <source>
        <dbReference type="SAM" id="MobiDB-lite"/>
    </source>
</evidence>
<dbReference type="Gene3D" id="3.40.50.300">
    <property type="entry name" value="P-loop containing nucleotide triphosphate hydrolases"/>
    <property type="match status" value="3"/>
</dbReference>
<dbReference type="PANTHER" id="PTHR43788">
    <property type="entry name" value="DNA2/NAM7 HELICASE FAMILY MEMBER"/>
    <property type="match status" value="1"/>
</dbReference>
<keyword evidence="3" id="KW-0378">Hydrolase</keyword>
<dbReference type="Pfam" id="PF13087">
    <property type="entry name" value="AAA_12"/>
    <property type="match status" value="1"/>
</dbReference>
<dbReference type="RefSeq" id="WP_340288889.1">
    <property type="nucleotide sequence ID" value="NZ_JBBEOI010000004.1"/>
</dbReference>
<keyword evidence="12" id="KW-1185">Reference proteome</keyword>
<evidence type="ECO:0000256" key="4">
    <source>
        <dbReference type="ARBA" id="ARBA00022806"/>
    </source>
</evidence>
<accession>A0ABV7WGI9</accession>
<evidence type="ECO:0000256" key="6">
    <source>
        <dbReference type="SAM" id="Coils"/>
    </source>
</evidence>
<dbReference type="PANTHER" id="PTHR43788:SF8">
    <property type="entry name" value="DNA-BINDING PROTEIN SMUBP-2"/>
    <property type="match status" value="1"/>
</dbReference>
<dbReference type="Gene3D" id="3.40.960.10">
    <property type="entry name" value="VSR Endonuclease"/>
    <property type="match status" value="1"/>
</dbReference>
<comment type="caution">
    <text evidence="11">The sequence shown here is derived from an EMBL/GenBank/DDBJ whole genome shotgun (WGS) entry which is preliminary data.</text>
</comment>
<dbReference type="InterPro" id="IPR041679">
    <property type="entry name" value="DNA2/NAM7-like_C"/>
</dbReference>
<dbReference type="Pfam" id="PF13086">
    <property type="entry name" value="AAA_11"/>
    <property type="match status" value="1"/>
</dbReference>
<feature type="domain" description="Restriction endonuclease type II-like" evidence="10">
    <location>
        <begin position="1389"/>
        <end position="1480"/>
    </location>
</feature>
<feature type="coiled-coil region" evidence="6">
    <location>
        <begin position="633"/>
        <end position="660"/>
    </location>
</feature>
<evidence type="ECO:0000256" key="1">
    <source>
        <dbReference type="ARBA" id="ARBA00007913"/>
    </source>
</evidence>
<comment type="similarity">
    <text evidence="1">Belongs to the DNA2/NAM7 helicase family.</text>
</comment>
<protein>
    <submittedName>
        <fullName evidence="11">AAA domain-containing protein</fullName>
    </submittedName>
</protein>
<dbReference type="EMBL" id="JBHRWW010000005">
    <property type="protein sequence ID" value="MFC3688585.1"/>
    <property type="molecule type" value="Genomic_DNA"/>
</dbReference>
<feature type="domain" description="DNA2/NAM7 helicase helicase" evidence="8">
    <location>
        <begin position="377"/>
        <end position="503"/>
    </location>
</feature>
<dbReference type="InterPro" id="IPR027417">
    <property type="entry name" value="P-loop_NTPase"/>
</dbReference>
<name>A0ABV7WGI9_9MICO</name>
<dbReference type="SUPFAM" id="SSF52980">
    <property type="entry name" value="Restriction endonuclease-like"/>
    <property type="match status" value="1"/>
</dbReference>
<sequence>MTSAIERPSSDMTDPRLQSALGLFRYLRAAQELRSTPVRDISVYRREEQRLLWFVDLPEHDAVEHPLLAEDPPADGAPVLFVRRVPVVVAPVPDERLTPWLTSLDWDDPARAPELRPSRLVPSEDLDGPGSSVDVTDVPGITNLFEGWLPRWQAWAEQELAAQPVRDLYADLHHAYTRSTAQPEEFELVLGVGLLGWRPLGHETVRRHLVTSPCAIDFDAATGGLSVRVNAALQTLNVELEMLDPEVVPSWPDATRAQRALEEYAGHPLDSAALHGPLSALAHSVSAAGSYDTALEAPATGVEARASFAPALILRNRSRNGIADIYKAIVKQLESTGVVPDGLLPLIDPDHVPPVQAISADGAVIPVDDEVFLPMPVNDRQREVVETVDRKAQTLVQGPPGTGKTHTAAVLISHLLARGQRVLVTAQTDRALKEVREKLPEQVRSLAVSVVGAGREDMASLKTAVESIASRAADHDGATSRRVVDRALASIEDLRRRRSNTFSELLAAREGDVRQHEHLGYRGSLAVIAARHQEERPQHEWVEDVLGGLVRGDCLLRVTDAAEWLHLHLQEHTPEDRGEAGARLVDLDRLPSPADFAALVHAEREAVSRNATHEAVRSHGAFDVMRTLSPGARTEVQTTLHRLAAEARELSERREQWIGDALGDVQKGRDHGWRARRDEVASRVPQVEQLLRLLPRPFAVTVDEDRLDPLARMAAAVRDHLAPGGALKTDTAGEPKIGWLTTKVVKESQPLFDSVRVNGLPPTSHETLDAFVTWCNVTRLLDDLDRQWPVGLRIPQEDTPGERLRWHVTELSILDRVLALADELAGQQTRLAQLGLPTPRWDALDAVTAYAATVDAASAADALSNATAPLERLNRDLTDVVQWADAAPAVGHLATAVDNRDPQAYDTAHRRVTHVLRVRSDLARHTSLTERIGRHLPGLAAAVSQDRDAALWAGRLRSLPEAWRWAATGTWILSIQSADVNALQERLAGLETEIRTHVQTIASTRAWAHAVSDERLSGQRKADLLQYAQLVRRLGKGTGKYAGQRQADIRDAMARCRPAVPVWIMPLYRIAEQLRVEPDMFDVVIIDEASQAGAEATFLQYLARRIVVIGDDRQVSPSAVGVEQQQLRDLAMRYIPDDRYRATWEDPKVSLFDSARMRFGGMITLTEHRRCVPEIIGFSNAIAYEPDGIRLLPVRQYGADRLDPIVPVHVPGGFTRGVTQKINQPEVDAIVEQVVKCCADPRYDGLTMGVISLLGKAQARTIEKALLDRIPDEWEVRELRCGDSVDFQGSERDVVFLSMVAAAEPGQRLMPQTQEMYVQRYNVAASRAKDQLWLFHSVTLAELTNPEDLRYRLLEYCTSVARRGDTAVEGAVEHVVPEDERVPPFDSLFEQRVFNRIVERGYTVVPQHEAMGYSIDLVVVGGQSRVAVECDGDHWHGPAQYQRDLGRQRELERCGWTFFRVRESDFYVDKAAALAGLWALLDERGVRPAGWYSPAEATATSVLEATGEKDEPTVRLDHVDEHATGDVAPNATPTSPPDTGPEALRPTVESENHVIATHADPIGDIDSPVFRLRVSRSPERHAEARLTEEGFVVLGGSYASNVVGVMLPGYKSRRDHLIRNGQLQTVPSERSVLRLVNDQRFTSPSQAASIMNAGSDNGRIR</sequence>
<evidence type="ECO:0000259" key="8">
    <source>
        <dbReference type="Pfam" id="PF13086"/>
    </source>
</evidence>
<feature type="region of interest" description="Disordered" evidence="7">
    <location>
        <begin position="1520"/>
        <end position="1545"/>
    </location>
</feature>
<organism evidence="11 12">
    <name type="scientific">Aquipuribacter hungaricus</name>
    <dbReference type="NCBI Taxonomy" id="545624"/>
    <lineage>
        <taxon>Bacteria</taxon>
        <taxon>Bacillati</taxon>
        <taxon>Actinomycetota</taxon>
        <taxon>Actinomycetes</taxon>
        <taxon>Micrococcales</taxon>
        <taxon>Intrasporangiaceae</taxon>
        <taxon>Aquipuribacter</taxon>
    </lineage>
</organism>
<dbReference type="Proteomes" id="UP001595685">
    <property type="component" value="Unassembled WGS sequence"/>
</dbReference>
<keyword evidence="5" id="KW-0067">ATP-binding</keyword>
<feature type="domain" description="DNA2/NAM7 helicase-like C-terminal" evidence="9">
    <location>
        <begin position="1150"/>
        <end position="1335"/>
    </location>
</feature>
<feature type="coiled-coil region" evidence="6">
    <location>
        <begin position="973"/>
        <end position="1000"/>
    </location>
</feature>
<keyword evidence="2" id="KW-0547">Nucleotide-binding</keyword>
<dbReference type="Pfam" id="PF18741">
    <property type="entry name" value="MTES_1575"/>
    <property type="match status" value="1"/>
</dbReference>
<dbReference type="SUPFAM" id="SSF52540">
    <property type="entry name" value="P-loop containing nucleoside triphosphate hydrolases"/>
    <property type="match status" value="1"/>
</dbReference>
<dbReference type="InterPro" id="IPR050534">
    <property type="entry name" value="Coronavir_polyprotein_1ab"/>
</dbReference>
<evidence type="ECO:0000256" key="5">
    <source>
        <dbReference type="ARBA" id="ARBA00022840"/>
    </source>
</evidence>